<dbReference type="Proteomes" id="UP001141259">
    <property type="component" value="Unassembled WGS sequence"/>
</dbReference>
<dbReference type="PANTHER" id="PTHR35894:SF1">
    <property type="entry name" value="PHOSPHORIBULOKINASE _ URIDINE KINASE FAMILY"/>
    <property type="match status" value="1"/>
</dbReference>
<dbReference type="SMART" id="SM00382">
    <property type="entry name" value="AAA"/>
    <property type="match status" value="1"/>
</dbReference>
<comment type="caution">
    <text evidence="2">The sequence shown here is derived from an EMBL/GenBank/DDBJ whole genome shotgun (WGS) entry which is preliminary data.</text>
</comment>
<dbReference type="InterPro" id="IPR003593">
    <property type="entry name" value="AAA+_ATPase"/>
</dbReference>
<evidence type="ECO:0000313" key="2">
    <source>
        <dbReference type="EMBL" id="MCS7481369.1"/>
    </source>
</evidence>
<sequence>MSGNGEPPARGNPFSPMAVARITDFDSHDSSEVTIETDAIRQARSHVTAYLRASNDRDHAGTVIAIVGDYGTGKTHLAVQLVRHARAELTDPANAMYLDATAESFIELYRRFMHKVGLTGVLAQVSDYYADVVAESLQSTGLTANTVEWLNTRDLQPEQVVERMGLMESALLRKVQAALRDVTENKDFGTALALLLRKGFEHFVWAWLTGGQPDQVLVERGISKPIDSEVAALEAMGVFALLFGGRRRRFVLVVDELDKIFSLDNQPRPSTLAAFQTLLEVFSKAGACLVLSGLPDFRTVLGPSVRQRIAHTVTMAGLSKEEVAEFVQLAQGGPTLAPFTMDSIGYLTTVANGNARNVIRLCHRVFRIVDDEGPDALVTHEVVEQAARELFGSLSRDDIHAVVRRLLDASGYDYHHLYLLGAGEVSKADFWITFPGREGGCAVLVTQSLLDSENVAEVRRRIASVKDAAEGAEVLVVVNGVLVEGAAIQVRELIGRDPLVHVERTFAEDFKALVGAIGHLLSGPADGDQAEVLRQRIEMVARQQSSIYGFIEQLTEHVDSARNSTERQLASIEHRLTTLPGAGGAEEQTGPTLPPDVEKLFRDAVAVLEELTQLDAMLDEAFEPAPDETQEAVQRRLRSIDYREAAGRAVLMQKSVRVFRESVARWFTAETADGAALTTDAEDRLDQICRAYDGISEYLPVFGLDPLFELPPWTARNSGMVAAVNQAGRRKRVTAALEFLSPRVRRAVWRSSRAGGV</sequence>
<keyword evidence="3" id="KW-1185">Reference proteome</keyword>
<protein>
    <recommendedName>
        <fullName evidence="1">AAA+ ATPase domain-containing protein</fullName>
    </recommendedName>
</protein>
<reference evidence="2" key="1">
    <citation type="submission" date="2022-08" db="EMBL/GenBank/DDBJ databases">
        <authorList>
            <person name="Tistechok S."/>
            <person name="Samborskyy M."/>
            <person name="Roman I."/>
        </authorList>
    </citation>
    <scope>NUCLEOTIDE SEQUENCE</scope>
    <source>
        <strain evidence="2">DSM 103496</strain>
    </source>
</reference>
<dbReference type="SUPFAM" id="SSF52540">
    <property type="entry name" value="P-loop containing nucleoside triphosphate hydrolases"/>
    <property type="match status" value="1"/>
</dbReference>
<dbReference type="RefSeq" id="WP_259626864.1">
    <property type="nucleotide sequence ID" value="NZ_JANYMP010000018.1"/>
</dbReference>
<dbReference type="AlphaFoldDB" id="A0A9X2VRK7"/>
<name>A0A9X2VRK7_9PSEU</name>
<dbReference type="InterPro" id="IPR027417">
    <property type="entry name" value="P-loop_NTPase"/>
</dbReference>
<dbReference type="PANTHER" id="PTHR35894">
    <property type="entry name" value="GENERAL SECRETION PATHWAY PROTEIN A-RELATED"/>
    <property type="match status" value="1"/>
</dbReference>
<dbReference type="EMBL" id="JANYMP010000018">
    <property type="protein sequence ID" value="MCS7481369.1"/>
    <property type="molecule type" value="Genomic_DNA"/>
</dbReference>
<organism evidence="2 3">
    <name type="scientific">Umezawaea endophytica</name>
    <dbReference type="NCBI Taxonomy" id="1654476"/>
    <lineage>
        <taxon>Bacteria</taxon>
        <taxon>Bacillati</taxon>
        <taxon>Actinomycetota</taxon>
        <taxon>Actinomycetes</taxon>
        <taxon>Pseudonocardiales</taxon>
        <taxon>Pseudonocardiaceae</taxon>
        <taxon>Umezawaea</taxon>
    </lineage>
</organism>
<gene>
    <name evidence="2" type="ORF">NZH93_31315</name>
</gene>
<dbReference type="InterPro" id="IPR052026">
    <property type="entry name" value="ExeA_AAA_ATPase_DNA-bind"/>
</dbReference>
<dbReference type="Gene3D" id="3.40.50.300">
    <property type="entry name" value="P-loop containing nucleotide triphosphate hydrolases"/>
    <property type="match status" value="1"/>
</dbReference>
<evidence type="ECO:0000259" key="1">
    <source>
        <dbReference type="SMART" id="SM00382"/>
    </source>
</evidence>
<feature type="domain" description="AAA+ ATPase" evidence="1">
    <location>
        <begin position="60"/>
        <end position="375"/>
    </location>
</feature>
<evidence type="ECO:0000313" key="3">
    <source>
        <dbReference type="Proteomes" id="UP001141259"/>
    </source>
</evidence>
<accession>A0A9X2VRK7</accession>
<proteinExistence type="predicted"/>